<feature type="domain" description="Fatty acid desaturase" evidence="2">
    <location>
        <begin position="36"/>
        <end position="161"/>
    </location>
</feature>
<dbReference type="EC" id="1.14.19.-" evidence="3"/>
<reference evidence="3 4" key="2">
    <citation type="submission" date="2024-01" db="EMBL/GenBank/DDBJ databases">
        <authorList>
            <person name="Xie X."/>
        </authorList>
    </citation>
    <scope>NUCLEOTIDE SEQUENCE [LARGE SCALE GENOMIC DNA]</scope>
    <source>
        <strain evidence="3">SCUT-1</strain>
    </source>
</reference>
<evidence type="ECO:0000313" key="3">
    <source>
        <dbReference type="EMBL" id="MEB4593524.1"/>
    </source>
</evidence>
<accession>A0ABU6D5E9</accession>
<keyword evidence="1" id="KW-0812">Transmembrane</keyword>
<organism evidence="3 4">
    <name type="scientific">Candidatus Thiothrix phosphatis</name>
    <dbReference type="NCBI Taxonomy" id="3112415"/>
    <lineage>
        <taxon>Bacteria</taxon>
        <taxon>Pseudomonadati</taxon>
        <taxon>Pseudomonadota</taxon>
        <taxon>Gammaproteobacteria</taxon>
        <taxon>Thiotrichales</taxon>
        <taxon>Thiotrichaceae</taxon>
        <taxon>Thiothrix</taxon>
    </lineage>
</organism>
<evidence type="ECO:0000256" key="1">
    <source>
        <dbReference type="SAM" id="Phobius"/>
    </source>
</evidence>
<reference evidence="4" key="1">
    <citation type="submission" date="2023-07" db="EMBL/GenBank/DDBJ databases">
        <title>The carbon used by Thiothrix.</title>
        <authorList>
            <person name="Chen L."/>
        </authorList>
    </citation>
    <scope>NUCLEOTIDE SEQUENCE [LARGE SCALE GENOMIC DNA]</scope>
</reference>
<keyword evidence="3" id="KW-0560">Oxidoreductase</keyword>
<protein>
    <submittedName>
        <fullName evidence="3">Fatty acid desaturase</fullName>
        <ecNumber evidence="3">1.14.19.-</ecNumber>
    </submittedName>
</protein>
<dbReference type="GO" id="GO:0016491">
    <property type="term" value="F:oxidoreductase activity"/>
    <property type="evidence" value="ECO:0007669"/>
    <property type="project" value="UniProtKB-KW"/>
</dbReference>
<dbReference type="Proteomes" id="UP001308005">
    <property type="component" value="Unassembled WGS sequence"/>
</dbReference>
<proteinExistence type="predicted"/>
<sequence>MIIAEALPAHPAVCCLQSNHQQVVARQGLRETLLKGPLFPLRLHLDAWRFASRRQKRWIRAELLGNAIVLGVIWGWLDSPALQTHNLLMLAAYCLSAFFAVWTVHHDCATDHWNNARTLRSPWKSLLFYNMFFHIEHHLFPAVPTCHLPELARRLDQAGYREHRWVL</sequence>
<keyword evidence="1" id="KW-0472">Membrane</keyword>
<feature type="transmembrane region" description="Helical" evidence="1">
    <location>
        <begin position="83"/>
        <end position="104"/>
    </location>
</feature>
<feature type="transmembrane region" description="Helical" evidence="1">
    <location>
        <begin position="58"/>
        <end position="77"/>
    </location>
</feature>
<dbReference type="InterPro" id="IPR005804">
    <property type="entry name" value="FA_desaturase_dom"/>
</dbReference>
<evidence type="ECO:0000259" key="2">
    <source>
        <dbReference type="Pfam" id="PF00487"/>
    </source>
</evidence>
<keyword evidence="1" id="KW-1133">Transmembrane helix</keyword>
<gene>
    <name evidence="3" type="ORF">VSS37_21280</name>
</gene>
<dbReference type="Pfam" id="PF00487">
    <property type="entry name" value="FA_desaturase"/>
    <property type="match status" value="1"/>
</dbReference>
<dbReference type="RefSeq" id="WP_324698492.1">
    <property type="nucleotide sequence ID" value="NZ_JAYMYJ010000160.1"/>
</dbReference>
<name>A0ABU6D5E9_9GAMM</name>
<dbReference type="EMBL" id="JAYMYJ010000160">
    <property type="protein sequence ID" value="MEB4593524.1"/>
    <property type="molecule type" value="Genomic_DNA"/>
</dbReference>
<comment type="caution">
    <text evidence="3">The sequence shown here is derived from an EMBL/GenBank/DDBJ whole genome shotgun (WGS) entry which is preliminary data.</text>
</comment>
<keyword evidence="4" id="KW-1185">Reference proteome</keyword>
<evidence type="ECO:0000313" key="4">
    <source>
        <dbReference type="Proteomes" id="UP001308005"/>
    </source>
</evidence>